<evidence type="ECO:0000313" key="1">
    <source>
        <dbReference type="EMBL" id="GAH97473.1"/>
    </source>
</evidence>
<protein>
    <recommendedName>
        <fullName evidence="2">AB hydrolase-1 domain-containing protein</fullName>
    </recommendedName>
</protein>
<dbReference type="SUPFAM" id="SSF53474">
    <property type="entry name" value="alpha/beta-Hydrolases"/>
    <property type="match status" value="1"/>
</dbReference>
<accession>X1LTP6</accession>
<reference evidence="1" key="1">
    <citation type="journal article" date="2014" name="Front. Microbiol.">
        <title>High frequency of phylogenetically diverse reductive dehalogenase-homologous genes in deep subseafloor sedimentary metagenomes.</title>
        <authorList>
            <person name="Kawai M."/>
            <person name="Futagami T."/>
            <person name="Toyoda A."/>
            <person name="Takaki Y."/>
            <person name="Nishi S."/>
            <person name="Hori S."/>
            <person name="Arai W."/>
            <person name="Tsubouchi T."/>
            <person name="Morono Y."/>
            <person name="Uchiyama I."/>
            <person name="Ito T."/>
            <person name="Fujiyama A."/>
            <person name="Inagaki F."/>
            <person name="Takami H."/>
        </authorList>
    </citation>
    <scope>NUCLEOTIDE SEQUENCE</scope>
    <source>
        <strain evidence="1">Expedition CK06-06</strain>
    </source>
</reference>
<name>X1LTP6_9ZZZZ</name>
<dbReference type="Gene3D" id="3.40.50.1820">
    <property type="entry name" value="alpha/beta hydrolase"/>
    <property type="match status" value="1"/>
</dbReference>
<dbReference type="AlphaFoldDB" id="X1LTP6"/>
<dbReference type="EMBL" id="BARU01045884">
    <property type="protein sequence ID" value="GAH97473.1"/>
    <property type="molecule type" value="Genomic_DNA"/>
</dbReference>
<comment type="caution">
    <text evidence="1">The sequence shown here is derived from an EMBL/GenBank/DDBJ whole genome shotgun (WGS) entry which is preliminary data.</text>
</comment>
<feature type="non-terminal residue" evidence="1">
    <location>
        <position position="1"/>
    </location>
</feature>
<dbReference type="InterPro" id="IPR029058">
    <property type="entry name" value="AB_hydrolase_fold"/>
</dbReference>
<sequence length="60" mass="6856">PILLVWGRHDKSIPVDHGQQMHKILKSSHLEILDPAGHCPNYEQSEKFNQVATCFLTSEM</sequence>
<organism evidence="1">
    <name type="scientific">marine sediment metagenome</name>
    <dbReference type="NCBI Taxonomy" id="412755"/>
    <lineage>
        <taxon>unclassified sequences</taxon>
        <taxon>metagenomes</taxon>
        <taxon>ecological metagenomes</taxon>
    </lineage>
</organism>
<evidence type="ECO:0008006" key="2">
    <source>
        <dbReference type="Google" id="ProtNLM"/>
    </source>
</evidence>
<gene>
    <name evidence="1" type="ORF">S03H2_69444</name>
</gene>
<proteinExistence type="predicted"/>